<keyword evidence="1" id="KW-0472">Membrane</keyword>
<sequence>MSFILRLHLGALVLEPKFDLQRLQPQLPTELLPLLVIWVWALLEKSFHLLDLALSVAMITLPFGPVAGIFISGGNFVGFGAGFGFIIVIFQPPQFVFGGFCGHIKYMMTLKHIWLEHFDKPQNFLKFYMFYNLISLYRC</sequence>
<keyword evidence="2" id="KW-0371">Homeobox</keyword>
<keyword evidence="1" id="KW-1133">Transmembrane helix</keyword>
<dbReference type="EMBL" id="GGEC01019319">
    <property type="protein sequence ID" value="MBW99802.1"/>
    <property type="molecule type" value="Transcribed_RNA"/>
</dbReference>
<feature type="transmembrane region" description="Helical" evidence="1">
    <location>
        <begin position="50"/>
        <end position="71"/>
    </location>
</feature>
<protein>
    <submittedName>
        <fullName evidence="2">Homeobox protein</fullName>
    </submittedName>
</protein>
<reference evidence="2" key="1">
    <citation type="submission" date="2018-02" db="EMBL/GenBank/DDBJ databases">
        <title>Rhizophora mucronata_Transcriptome.</title>
        <authorList>
            <person name="Meera S.P."/>
            <person name="Sreeshan A."/>
            <person name="Augustine A."/>
        </authorList>
    </citation>
    <scope>NUCLEOTIDE SEQUENCE</scope>
    <source>
        <tissue evidence="2">Leaf</tissue>
    </source>
</reference>
<evidence type="ECO:0000313" key="2">
    <source>
        <dbReference type="EMBL" id="MBW99802.1"/>
    </source>
</evidence>
<feature type="transmembrane region" description="Helical" evidence="1">
    <location>
        <begin position="77"/>
        <end position="101"/>
    </location>
</feature>
<proteinExistence type="predicted"/>
<name>A0A2P2K262_RHIMU</name>
<keyword evidence="2" id="KW-0238">DNA-binding</keyword>
<keyword evidence="1" id="KW-0812">Transmembrane</keyword>
<dbReference type="GO" id="GO:0003677">
    <property type="term" value="F:DNA binding"/>
    <property type="evidence" value="ECO:0007669"/>
    <property type="project" value="UniProtKB-KW"/>
</dbReference>
<organism evidence="2">
    <name type="scientific">Rhizophora mucronata</name>
    <name type="common">Asiatic mangrove</name>
    <dbReference type="NCBI Taxonomy" id="61149"/>
    <lineage>
        <taxon>Eukaryota</taxon>
        <taxon>Viridiplantae</taxon>
        <taxon>Streptophyta</taxon>
        <taxon>Embryophyta</taxon>
        <taxon>Tracheophyta</taxon>
        <taxon>Spermatophyta</taxon>
        <taxon>Magnoliopsida</taxon>
        <taxon>eudicotyledons</taxon>
        <taxon>Gunneridae</taxon>
        <taxon>Pentapetalae</taxon>
        <taxon>rosids</taxon>
        <taxon>fabids</taxon>
        <taxon>Malpighiales</taxon>
        <taxon>Rhizophoraceae</taxon>
        <taxon>Rhizophora</taxon>
    </lineage>
</organism>
<evidence type="ECO:0000256" key="1">
    <source>
        <dbReference type="SAM" id="Phobius"/>
    </source>
</evidence>
<accession>A0A2P2K262</accession>
<dbReference type="AlphaFoldDB" id="A0A2P2K262"/>